<dbReference type="AlphaFoldDB" id="A0A8R2HUI9"/>
<keyword evidence="1" id="KW-0175">Coiled coil</keyword>
<reference evidence="3" key="1">
    <citation type="journal article" date="2008" name="Insect Biochem. Mol. Biol.">
        <title>The genome of a lepidopteran model insect, the silkworm Bombyx mori.</title>
        <authorList>
            <consortium name="International Silkworm Genome Consortium"/>
        </authorList>
    </citation>
    <scope>NUCLEOTIDE SEQUENCE [LARGE SCALE GENOMIC DNA]</scope>
    <source>
        <strain evidence="3">p50T</strain>
    </source>
</reference>
<evidence type="ECO:0000313" key="3">
    <source>
        <dbReference type="Proteomes" id="UP000005204"/>
    </source>
</evidence>
<keyword evidence="3" id="KW-1185">Reference proteome</keyword>
<organism evidence="2 3">
    <name type="scientific">Bombyx mori</name>
    <name type="common">Silk moth</name>
    <dbReference type="NCBI Taxonomy" id="7091"/>
    <lineage>
        <taxon>Eukaryota</taxon>
        <taxon>Metazoa</taxon>
        <taxon>Ecdysozoa</taxon>
        <taxon>Arthropoda</taxon>
        <taxon>Hexapoda</taxon>
        <taxon>Insecta</taxon>
        <taxon>Pterygota</taxon>
        <taxon>Neoptera</taxon>
        <taxon>Endopterygota</taxon>
        <taxon>Lepidoptera</taxon>
        <taxon>Glossata</taxon>
        <taxon>Ditrysia</taxon>
        <taxon>Bombycoidea</taxon>
        <taxon>Bombycidae</taxon>
        <taxon>Bombycinae</taxon>
        <taxon>Bombyx</taxon>
    </lineage>
</organism>
<sequence>MSLRDEKLDLVKLKFKSVNKRKIMKEKEVLKLRNKERALLEELGSLKSEVEYLRERLEDMKEQISQTQNQISMIEICRISEEAKSRAHLSNLNSHLSDFERLFEKERELIELKNKEQRDIEAAELKLRIQKEKQILEINAEHDREAVVVEGKCAAVEKECAVLKKRNNAIMLQLRRKLLETENKRRQLMEMNE</sequence>
<evidence type="ECO:0000313" key="2">
    <source>
        <dbReference type="EnsemblMetazoa" id="XP_021208464.2"/>
    </source>
</evidence>
<reference evidence="2" key="2">
    <citation type="submission" date="2022-06" db="UniProtKB">
        <authorList>
            <consortium name="EnsemblMetazoa"/>
        </authorList>
    </citation>
    <scope>IDENTIFICATION</scope>
    <source>
        <strain evidence="2">p50T (Dazao)</strain>
    </source>
</reference>
<evidence type="ECO:0000256" key="1">
    <source>
        <dbReference type="SAM" id="Coils"/>
    </source>
</evidence>
<dbReference type="GeneID" id="110386464"/>
<accession>A0A8R2HUI9</accession>
<proteinExistence type="predicted"/>
<dbReference type="RefSeq" id="XP_021208464.2">
    <property type="nucleotide sequence ID" value="XM_021352789.3"/>
</dbReference>
<name>A0A8R2HUI9_BOMMO</name>
<dbReference type="Proteomes" id="UP000005204">
    <property type="component" value="Unassembled WGS sequence"/>
</dbReference>
<dbReference type="KEGG" id="bmor:110386464"/>
<protein>
    <submittedName>
        <fullName evidence="2">Uncharacterized protein</fullName>
    </submittedName>
</protein>
<dbReference type="EnsemblMetazoa" id="XM_021352789.2">
    <property type="protein sequence ID" value="XP_021208464.2"/>
    <property type="gene ID" value="LOC110386464"/>
</dbReference>
<feature type="coiled-coil region" evidence="1">
    <location>
        <begin position="29"/>
        <end position="70"/>
    </location>
</feature>
<feature type="coiled-coil region" evidence="1">
    <location>
        <begin position="106"/>
        <end position="133"/>
    </location>
</feature>